<evidence type="ECO:0000313" key="1">
    <source>
        <dbReference type="EMBL" id="JAC86808.1"/>
    </source>
</evidence>
<organism evidence="1">
    <name type="scientific">Panstrongylus megistus</name>
    <dbReference type="NCBI Taxonomy" id="65343"/>
    <lineage>
        <taxon>Eukaryota</taxon>
        <taxon>Metazoa</taxon>
        <taxon>Ecdysozoa</taxon>
        <taxon>Arthropoda</taxon>
        <taxon>Hexapoda</taxon>
        <taxon>Insecta</taxon>
        <taxon>Pterygota</taxon>
        <taxon>Neoptera</taxon>
        <taxon>Paraneoptera</taxon>
        <taxon>Hemiptera</taxon>
        <taxon>Heteroptera</taxon>
        <taxon>Panheteroptera</taxon>
        <taxon>Cimicomorpha</taxon>
        <taxon>Reduviidae</taxon>
        <taxon>Triatominae</taxon>
        <taxon>Panstrongylus</taxon>
    </lineage>
</organism>
<protein>
    <submittedName>
        <fullName evidence="1">Putative rtex-1 dt</fullName>
    </submittedName>
</protein>
<name>A0A069DRW4_9HEMI</name>
<feature type="non-terminal residue" evidence="1">
    <location>
        <position position="1"/>
    </location>
</feature>
<dbReference type="AlphaFoldDB" id="A0A069DRW4"/>
<dbReference type="EMBL" id="GBGD01002081">
    <property type="protein sequence ID" value="JAC86808.1"/>
    <property type="molecule type" value="mRNA"/>
</dbReference>
<dbReference type="SUPFAM" id="SSF56219">
    <property type="entry name" value="DNase I-like"/>
    <property type="match status" value="1"/>
</dbReference>
<dbReference type="InterPro" id="IPR036691">
    <property type="entry name" value="Endo/exonu/phosph_ase_sf"/>
</dbReference>
<sequence>DRASKDALINSNGKRILELLDSFGYLILNGRIGGDIDGEFTYIGGVGNSVIDLACINLDLLPYVSDFCVDMRTHSDHMPIVTSFKLLDELNSEDLVLPLLPKLNWNKQCATIYKQKLEKYVDSIRYCNESMDNNIDFVLDAIVSVSNYNKNSRPTYNRNKPWFDKECYLARSKSFKQLKVYRKSSKVDDKRLYITCNNVYRDLWQKKRKEYYSNYAEQLNNSRQSKEFWEMVRAFKKCNSWIVGNISTSVWMQYFKQLYNPPCFVNRLYFAEPLYENENLDRPFSITDLNLVLLKVKNNKAPGNDRIPFEFFKHAPSNFLKMILNIFHEIFETGNI</sequence>
<accession>A0A069DRW4</accession>
<reference evidence="1" key="1">
    <citation type="journal article" date="2015" name="J. Med. Entomol.">
        <title>A Deep Insight Into the Sialotranscriptome of the Chagas Disease Vector, Panstrongylus megistus (Hemiptera: Heteroptera).</title>
        <authorList>
            <person name="Ribeiro J.M."/>
            <person name="Schwarz A."/>
            <person name="Francischetti I.M."/>
        </authorList>
    </citation>
    <scope>NUCLEOTIDE SEQUENCE</scope>
    <source>
        <tissue evidence="1">Salivary glands</tissue>
    </source>
</reference>
<proteinExistence type="evidence at transcript level"/>
<dbReference type="Gene3D" id="3.60.10.10">
    <property type="entry name" value="Endonuclease/exonuclease/phosphatase"/>
    <property type="match status" value="1"/>
</dbReference>
<feature type="non-terminal residue" evidence="1">
    <location>
        <position position="336"/>
    </location>
</feature>